<protein>
    <submittedName>
        <fullName evidence="1">Uncharacterized protein</fullName>
    </submittedName>
</protein>
<sequence>MSERQSGVTKAGLCSRAWPLGARAEAALDHYPGRMARPVRWGSIPTVGTHPPEQLWTFEGNPHLTPFLCRCQWNIGKAPKGYILKVCQDGRGRVGYIVPQATATTEASPTAVEECPSNSHPTRTPECDLILSGNRIIRHI</sequence>
<evidence type="ECO:0000313" key="2">
    <source>
        <dbReference type="Proteomes" id="UP000593571"/>
    </source>
</evidence>
<gene>
    <name evidence="1" type="ORF">HJG63_012252</name>
</gene>
<proteinExistence type="predicted"/>
<evidence type="ECO:0000313" key="1">
    <source>
        <dbReference type="EMBL" id="KAF6441023.1"/>
    </source>
</evidence>
<accession>A0A7J8F037</accession>
<dbReference type="EMBL" id="JACASE010000008">
    <property type="protein sequence ID" value="KAF6441023.1"/>
    <property type="molecule type" value="Genomic_DNA"/>
</dbReference>
<name>A0A7J8F037_ROUAE</name>
<dbReference type="AlphaFoldDB" id="A0A7J8F037"/>
<dbReference type="Proteomes" id="UP000593571">
    <property type="component" value="Unassembled WGS sequence"/>
</dbReference>
<comment type="caution">
    <text evidence="1">The sequence shown here is derived from an EMBL/GenBank/DDBJ whole genome shotgun (WGS) entry which is preliminary data.</text>
</comment>
<organism evidence="1 2">
    <name type="scientific">Rousettus aegyptiacus</name>
    <name type="common">Egyptian fruit bat</name>
    <name type="synonym">Pteropus aegyptiacus</name>
    <dbReference type="NCBI Taxonomy" id="9407"/>
    <lineage>
        <taxon>Eukaryota</taxon>
        <taxon>Metazoa</taxon>
        <taxon>Chordata</taxon>
        <taxon>Craniata</taxon>
        <taxon>Vertebrata</taxon>
        <taxon>Euteleostomi</taxon>
        <taxon>Mammalia</taxon>
        <taxon>Eutheria</taxon>
        <taxon>Laurasiatheria</taxon>
        <taxon>Chiroptera</taxon>
        <taxon>Yinpterochiroptera</taxon>
        <taxon>Pteropodoidea</taxon>
        <taxon>Pteropodidae</taxon>
        <taxon>Rousettinae</taxon>
        <taxon>Rousettus</taxon>
    </lineage>
</organism>
<keyword evidence="2" id="KW-1185">Reference proteome</keyword>
<reference evidence="1 2" key="1">
    <citation type="journal article" date="2020" name="Nature">
        <title>Six reference-quality genomes reveal evolution of bat adaptations.</title>
        <authorList>
            <person name="Jebb D."/>
            <person name="Huang Z."/>
            <person name="Pippel M."/>
            <person name="Hughes G.M."/>
            <person name="Lavrichenko K."/>
            <person name="Devanna P."/>
            <person name="Winkler S."/>
            <person name="Jermiin L.S."/>
            <person name="Skirmuntt E.C."/>
            <person name="Katzourakis A."/>
            <person name="Burkitt-Gray L."/>
            <person name="Ray D.A."/>
            <person name="Sullivan K.A.M."/>
            <person name="Roscito J.G."/>
            <person name="Kirilenko B.M."/>
            <person name="Davalos L.M."/>
            <person name="Corthals A.P."/>
            <person name="Power M.L."/>
            <person name="Jones G."/>
            <person name="Ransome R.D."/>
            <person name="Dechmann D.K.N."/>
            <person name="Locatelli A.G."/>
            <person name="Puechmaille S.J."/>
            <person name="Fedrigo O."/>
            <person name="Jarvis E.D."/>
            <person name="Hiller M."/>
            <person name="Vernes S.C."/>
            <person name="Myers E.W."/>
            <person name="Teeling E.C."/>
        </authorList>
    </citation>
    <scope>NUCLEOTIDE SEQUENCE [LARGE SCALE GENOMIC DNA]</scope>
    <source>
        <strain evidence="1">MRouAeg1</strain>
        <tissue evidence="1">Muscle</tissue>
    </source>
</reference>